<sequence>MPTGSPLFSLGQLCATPGALEVLEQSGQQPIHFVARHVAGDWSEMDAEDQQTNREALECGARVLSSYTTKNGQKLWIITEADRSVTTLLLPSEY</sequence>
<evidence type="ECO:0008006" key="3">
    <source>
        <dbReference type="Google" id="ProtNLM"/>
    </source>
</evidence>
<reference evidence="1 2" key="1">
    <citation type="submission" date="2016-08" db="EMBL/GenBank/DDBJ databases">
        <authorList>
            <person name="Seilhamer J.J."/>
        </authorList>
    </citation>
    <scope>NUCLEOTIDE SEQUENCE [LARGE SCALE GENOMIC DNA]</scope>
    <source>
        <strain evidence="1 2">VC14762</strain>
    </source>
</reference>
<protein>
    <recommendedName>
        <fullName evidence="3">Type I restriction endonuclease subunit M</fullName>
    </recommendedName>
</protein>
<proteinExistence type="predicted"/>
<name>A0A1V2VVG6_9BURK</name>
<comment type="caution">
    <text evidence="1">The sequence shown here is derived from an EMBL/GenBank/DDBJ whole genome shotgun (WGS) entry which is preliminary data.</text>
</comment>
<evidence type="ECO:0000313" key="1">
    <source>
        <dbReference type="EMBL" id="ONU77800.1"/>
    </source>
</evidence>
<organism evidence="1 2">
    <name type="scientific">Burkholderia cenocepacia</name>
    <dbReference type="NCBI Taxonomy" id="95486"/>
    <lineage>
        <taxon>Bacteria</taxon>
        <taxon>Pseudomonadati</taxon>
        <taxon>Pseudomonadota</taxon>
        <taxon>Betaproteobacteria</taxon>
        <taxon>Burkholderiales</taxon>
        <taxon>Burkholderiaceae</taxon>
        <taxon>Burkholderia</taxon>
        <taxon>Burkholderia cepacia complex</taxon>
    </lineage>
</organism>
<accession>A0A1V2VVG6</accession>
<gene>
    <name evidence="1" type="ORF">A8E72_30495</name>
</gene>
<dbReference type="Proteomes" id="UP000188543">
    <property type="component" value="Unassembled WGS sequence"/>
</dbReference>
<dbReference type="AlphaFoldDB" id="A0A1V2VVG6"/>
<evidence type="ECO:0000313" key="2">
    <source>
        <dbReference type="Proteomes" id="UP000188543"/>
    </source>
</evidence>
<dbReference type="EMBL" id="MUTJ01000092">
    <property type="protein sequence ID" value="ONU77800.1"/>
    <property type="molecule type" value="Genomic_DNA"/>
</dbReference>